<sequence>MDRPIRFVEWREEAEHSHAIIQYLDNGELAAIRVAHEDLPARFRLPAPVTLQPVERSPPREAQPSADEGHIDLDGARKRTRTSHRRINRPSSPILVQDNDVSGSSSIPSSTPGPSTATDAGTSARVAGKRKSPTNPLYTWKKEVLEDHWAMCSECANATAACKKPHCTDAHHYCNPPDASTNHRKCTHCQAKRCPCSNTVLWLNTRDLERYKGLRTTQGLSREMASVIVYGKYPFLIGGPNDGYDHYSPEALAVLEVNQSMVVNDRFRSSEDGSSVLRATDAVSGREQNRNKTLVKMRINGRVYQIPKPSRSPWTQEQQVRIRNELEDNNNWLCSMAASLGNETERLAPLLQQYADRIFATMGRAGSVSLLISLRIIADIDTDKFFFSADVLVDRRETLAWITRRRSSAFDVVNAFRLDSRLPARCSASDALRASFDSHSATLLCRLPLTLFRSRSIPSCSLTLV</sequence>
<feature type="compositionally biased region" description="Basic residues" evidence="1">
    <location>
        <begin position="78"/>
        <end position="88"/>
    </location>
</feature>
<proteinExistence type="predicted"/>
<evidence type="ECO:0000313" key="3">
    <source>
        <dbReference type="Proteomes" id="UP000239563"/>
    </source>
</evidence>
<dbReference type="EMBL" id="LT795056">
    <property type="protein sequence ID" value="SJX61622.1"/>
    <property type="molecule type" value="Genomic_DNA"/>
</dbReference>
<protein>
    <submittedName>
        <fullName evidence="2">Uncharacterized protein</fullName>
    </submittedName>
</protein>
<feature type="region of interest" description="Disordered" evidence="1">
    <location>
        <begin position="50"/>
        <end position="135"/>
    </location>
</feature>
<dbReference type="AlphaFoldDB" id="A0A2N8UAA3"/>
<gene>
    <name evidence="2" type="ORF">SRS1_12607</name>
</gene>
<name>A0A2N8UAA3_9BASI</name>
<feature type="compositionally biased region" description="Basic and acidic residues" evidence="1">
    <location>
        <begin position="67"/>
        <end position="77"/>
    </location>
</feature>
<evidence type="ECO:0000256" key="1">
    <source>
        <dbReference type="SAM" id="MobiDB-lite"/>
    </source>
</evidence>
<organism evidence="2 3">
    <name type="scientific">Sporisorium reilianum f. sp. reilianum</name>
    <dbReference type="NCBI Taxonomy" id="72559"/>
    <lineage>
        <taxon>Eukaryota</taxon>
        <taxon>Fungi</taxon>
        <taxon>Dikarya</taxon>
        <taxon>Basidiomycota</taxon>
        <taxon>Ustilaginomycotina</taxon>
        <taxon>Ustilaginomycetes</taxon>
        <taxon>Ustilaginales</taxon>
        <taxon>Ustilaginaceae</taxon>
        <taxon>Sporisorium</taxon>
    </lineage>
</organism>
<dbReference type="Proteomes" id="UP000239563">
    <property type="component" value="Chromosome III"/>
</dbReference>
<reference evidence="2 3" key="1">
    <citation type="submission" date="2017-02" db="EMBL/GenBank/DDBJ databases">
        <authorList>
            <person name="Peterson S.W."/>
        </authorList>
    </citation>
    <scope>NUCLEOTIDE SEQUENCE [LARGE SCALE GENOMIC DNA]</scope>
    <source>
        <strain evidence="2 3">SRS1_H2-8</strain>
    </source>
</reference>
<evidence type="ECO:0000313" key="2">
    <source>
        <dbReference type="EMBL" id="SJX61622.1"/>
    </source>
</evidence>
<feature type="compositionally biased region" description="Low complexity" evidence="1">
    <location>
        <begin position="102"/>
        <end position="116"/>
    </location>
</feature>
<accession>A0A2N8UAA3</accession>